<evidence type="ECO:0000256" key="4">
    <source>
        <dbReference type="SAM" id="MobiDB-lite"/>
    </source>
</evidence>
<comment type="caution">
    <text evidence="2">Lacks conserved residue(s) required for the propagation of feature annotation.</text>
</comment>
<dbReference type="InterPro" id="IPR000424">
    <property type="entry name" value="Primosome_PriB/ssb"/>
</dbReference>
<dbReference type="GO" id="GO:0006281">
    <property type="term" value="P:DNA repair"/>
    <property type="evidence" value="ECO:0007669"/>
    <property type="project" value="UniProtKB-UniRule"/>
</dbReference>
<reference evidence="5 6" key="1">
    <citation type="submission" date="2019-01" db="EMBL/GenBank/DDBJ databases">
        <title>Weissella sp. nov., a novel lactic acid bacterium isolated from animal feces.</title>
        <authorList>
            <person name="Wang L.-T."/>
        </authorList>
    </citation>
    <scope>NUCLEOTIDE SEQUENCE [LARGE SCALE GENOMIC DNA]</scope>
    <source>
        <strain evidence="5 6">8H-2</strain>
    </source>
</reference>
<dbReference type="Pfam" id="PF00436">
    <property type="entry name" value="SSB"/>
    <property type="match status" value="1"/>
</dbReference>
<evidence type="ECO:0000256" key="1">
    <source>
        <dbReference type="ARBA" id="ARBA00023125"/>
    </source>
</evidence>
<keyword evidence="2" id="KW-0233">DNA recombination</keyword>
<comment type="function">
    <text evidence="2">Plays an important role in DNA replication, recombination and repair. Binds to ssDNA and to an array of partner proteins to recruit them to their sites of action during DNA metabolism.</text>
</comment>
<accession>A0A6C2CAC5</accession>
<evidence type="ECO:0000256" key="2">
    <source>
        <dbReference type="HAMAP-Rule" id="MF_00984"/>
    </source>
</evidence>
<organism evidence="5 6">
    <name type="scientific">Weissella muntiaci</name>
    <dbReference type="NCBI Taxonomy" id="2508881"/>
    <lineage>
        <taxon>Bacteria</taxon>
        <taxon>Bacillati</taxon>
        <taxon>Bacillota</taxon>
        <taxon>Bacilli</taxon>
        <taxon>Lactobacillales</taxon>
        <taxon>Lactobacillaceae</taxon>
        <taxon>Weissella</taxon>
    </lineage>
</organism>
<evidence type="ECO:0000313" key="6">
    <source>
        <dbReference type="Proteomes" id="UP000371977"/>
    </source>
</evidence>
<dbReference type="CDD" id="cd04496">
    <property type="entry name" value="SSB_OBF"/>
    <property type="match status" value="1"/>
</dbReference>
<keyword evidence="2" id="KW-0235">DNA replication</keyword>
<dbReference type="HAMAP" id="MF_00984">
    <property type="entry name" value="SSB"/>
    <property type="match status" value="1"/>
</dbReference>
<dbReference type="InterPro" id="IPR012340">
    <property type="entry name" value="NA-bd_OB-fold"/>
</dbReference>
<feature type="short sequence motif" description="Important for interaction with partner proteins" evidence="2">
    <location>
        <begin position="191"/>
        <end position="196"/>
    </location>
</feature>
<dbReference type="RefSeq" id="WP_148621964.1">
    <property type="nucleotide sequence ID" value="NZ_SDGZ01000008.1"/>
</dbReference>
<feature type="region of interest" description="Disordered" evidence="4">
    <location>
        <begin position="104"/>
        <end position="196"/>
    </location>
</feature>
<dbReference type="AlphaFoldDB" id="A0A6C2CAC5"/>
<dbReference type="Proteomes" id="UP000371977">
    <property type="component" value="Unassembled WGS sequence"/>
</dbReference>
<dbReference type="InterPro" id="IPR011344">
    <property type="entry name" value="ssDNA-bd"/>
</dbReference>
<keyword evidence="1 2" id="KW-0238">DNA-binding</keyword>
<feature type="compositionally biased region" description="Low complexity" evidence="4">
    <location>
        <begin position="118"/>
        <end position="169"/>
    </location>
</feature>
<sequence length="196" mass="21161">MINSTSLTGRLTRDVELKYTQNGAAVASFTLAVERSYTNANGEREADFINGVIWRKPAETFSNFFSKGSLVGIEGRLQTRSYTDQSGQRRYITEVIVENFTPLESKNDNMARKTNREQNNSQANNGQYNAGNNANGNVNGNGQYNARNNVAGNGSDNGFNTGGNSNFGSGFDGNKGNPGGFNGATEVNVSDDDLPF</sequence>
<dbReference type="NCBIfam" id="TIGR00621">
    <property type="entry name" value="ssb"/>
    <property type="match status" value="1"/>
</dbReference>
<dbReference type="Gene3D" id="2.40.50.140">
    <property type="entry name" value="Nucleic acid-binding proteins"/>
    <property type="match status" value="1"/>
</dbReference>
<gene>
    <name evidence="5" type="primary">ssb</name>
    <name evidence="5" type="ORF">ESZ50_02165</name>
</gene>
<name>A0A6C2CAC5_9LACO</name>
<dbReference type="PANTHER" id="PTHR10302:SF27">
    <property type="entry name" value="SINGLE-STRANDED DNA-BINDING PROTEIN"/>
    <property type="match status" value="1"/>
</dbReference>
<keyword evidence="2" id="KW-0227">DNA damage</keyword>
<dbReference type="GO" id="GO:0006260">
    <property type="term" value="P:DNA replication"/>
    <property type="evidence" value="ECO:0007669"/>
    <property type="project" value="UniProtKB-UniRule"/>
</dbReference>
<dbReference type="SUPFAM" id="SSF50249">
    <property type="entry name" value="Nucleic acid-binding proteins"/>
    <property type="match status" value="1"/>
</dbReference>
<dbReference type="GO" id="GO:0006310">
    <property type="term" value="P:DNA recombination"/>
    <property type="evidence" value="ECO:0007669"/>
    <property type="project" value="UniProtKB-UniRule"/>
</dbReference>
<evidence type="ECO:0000256" key="3">
    <source>
        <dbReference type="RuleBase" id="RU000524"/>
    </source>
</evidence>
<dbReference type="GO" id="GO:0003697">
    <property type="term" value="F:single-stranded DNA binding"/>
    <property type="evidence" value="ECO:0007669"/>
    <property type="project" value="UniProtKB-UniRule"/>
</dbReference>
<dbReference type="PANTHER" id="PTHR10302">
    <property type="entry name" value="SINGLE-STRANDED DNA-BINDING PROTEIN"/>
    <property type="match status" value="1"/>
</dbReference>
<comment type="caution">
    <text evidence="5">The sequence shown here is derived from an EMBL/GenBank/DDBJ whole genome shotgun (WGS) entry which is preliminary data.</text>
</comment>
<dbReference type="OrthoDB" id="9809878at2"/>
<keyword evidence="2" id="KW-0234">DNA repair</keyword>
<keyword evidence="6" id="KW-1185">Reference proteome</keyword>
<dbReference type="EMBL" id="SDGZ01000008">
    <property type="protein sequence ID" value="TYC50492.1"/>
    <property type="molecule type" value="Genomic_DNA"/>
</dbReference>
<evidence type="ECO:0000313" key="5">
    <source>
        <dbReference type="EMBL" id="TYC50492.1"/>
    </source>
</evidence>
<feature type="compositionally biased region" description="Basic and acidic residues" evidence="4">
    <location>
        <begin position="105"/>
        <end position="116"/>
    </location>
</feature>
<dbReference type="GO" id="GO:0009295">
    <property type="term" value="C:nucleoid"/>
    <property type="evidence" value="ECO:0007669"/>
    <property type="project" value="TreeGrafter"/>
</dbReference>
<comment type="subunit">
    <text evidence="2">Homotetramer.</text>
</comment>
<feature type="compositionally biased region" description="Gly residues" evidence="4">
    <location>
        <begin position="170"/>
        <end position="182"/>
    </location>
</feature>
<proteinExistence type="inferred from homology"/>
<protein>
    <recommendedName>
        <fullName evidence="2 3">Single-stranded DNA-binding protein</fullName>
        <shortName evidence="2">SSB</shortName>
    </recommendedName>
</protein>
<dbReference type="PROSITE" id="PS50935">
    <property type="entry name" value="SSB"/>
    <property type="match status" value="1"/>
</dbReference>